<dbReference type="KEGG" id="ehx:EMIHUDRAFT_557495"/>
<keyword evidence="5" id="KW-0539">Nucleus</keyword>
<dbReference type="STRING" id="2903.R1CZJ5"/>
<keyword evidence="4" id="KW-0235">DNA replication</keyword>
<dbReference type="Proteomes" id="UP000013827">
    <property type="component" value="Unassembled WGS sequence"/>
</dbReference>
<dbReference type="Pfam" id="PF04042">
    <property type="entry name" value="DNA_pol_E_B"/>
    <property type="match status" value="1"/>
</dbReference>
<comment type="subcellular location">
    <subcellularLocation>
        <location evidence="1">Nucleus</location>
    </subcellularLocation>
</comment>
<dbReference type="GO" id="GO:0005658">
    <property type="term" value="C:alpha DNA polymerase:primase complex"/>
    <property type="evidence" value="ECO:0007669"/>
    <property type="project" value="TreeGrafter"/>
</dbReference>
<evidence type="ECO:0000256" key="1">
    <source>
        <dbReference type="ARBA" id="ARBA00004123"/>
    </source>
</evidence>
<keyword evidence="8" id="KW-1185">Reference proteome</keyword>
<accession>A0A0D3HY81</accession>
<dbReference type="eggNOG" id="KOG1625">
    <property type="taxonomic scope" value="Eukaryota"/>
</dbReference>
<name>A0A0D3HY81_EMIH1</name>
<sequence length="335" mass="35202">MWGDVGRCECAQYALFPGQVVAVRGVNLLGHTIRASRVLCGSPPPNAVPPSEREITPEPFNVITATGPFTCSDDLSFAPLDALLEQATSRRALALVLVGPFVEADHPALAAAEVGYEDLFEQRVMLKVEAFLAAAAEAYPHAPPHVVLVPSPRDVLASPVYPQPPLPRRRSPEQIAPLLHLAPNPAAIDVGGVRIAVGSLDALLMIGSAELASAPQPGAPRPDRLLRLASHVLQQRSFLPLLPPPADLPVDMAHNFVAGAIDTRPDILLLPSQLAPFAKVLPDAAGGALCVNAGRLTRNAAGGNYATLSVHPRAQVDGARTSDIAPRVAVEIAKI</sequence>
<evidence type="ECO:0000259" key="6">
    <source>
        <dbReference type="Pfam" id="PF04042"/>
    </source>
</evidence>
<reference evidence="7" key="2">
    <citation type="submission" date="2024-10" db="UniProtKB">
        <authorList>
            <consortium name="EnsemblProtists"/>
        </authorList>
    </citation>
    <scope>IDENTIFICATION</scope>
</reference>
<protein>
    <recommendedName>
        <fullName evidence="3">DNA polymerase alpha subunit B</fullName>
    </recommendedName>
</protein>
<evidence type="ECO:0000256" key="5">
    <source>
        <dbReference type="ARBA" id="ARBA00023242"/>
    </source>
</evidence>
<dbReference type="GO" id="GO:0006270">
    <property type="term" value="P:DNA replication initiation"/>
    <property type="evidence" value="ECO:0007669"/>
    <property type="project" value="TreeGrafter"/>
</dbReference>
<dbReference type="EnsemblProtists" id="EOD03966">
    <property type="protein sequence ID" value="EOD03966"/>
    <property type="gene ID" value="EMIHUDRAFT_557495"/>
</dbReference>
<dbReference type="InterPro" id="IPR016722">
    <property type="entry name" value="DNA_pol_alpha_bsu"/>
</dbReference>
<evidence type="ECO:0000313" key="8">
    <source>
        <dbReference type="Proteomes" id="UP000013827"/>
    </source>
</evidence>
<evidence type="ECO:0000256" key="2">
    <source>
        <dbReference type="ARBA" id="ARBA00007299"/>
    </source>
</evidence>
<evidence type="ECO:0000256" key="3">
    <source>
        <dbReference type="ARBA" id="ARBA00018596"/>
    </source>
</evidence>
<comment type="similarity">
    <text evidence="2">Belongs to the DNA polymerase alpha subunit B family.</text>
</comment>
<evidence type="ECO:0000256" key="4">
    <source>
        <dbReference type="ARBA" id="ARBA00022705"/>
    </source>
</evidence>
<dbReference type="InterPro" id="IPR007185">
    <property type="entry name" value="DNA_pol_a/d/e_bsu"/>
</dbReference>
<organism evidence="7 8">
    <name type="scientific">Emiliania huxleyi (strain CCMP1516)</name>
    <dbReference type="NCBI Taxonomy" id="280463"/>
    <lineage>
        <taxon>Eukaryota</taxon>
        <taxon>Haptista</taxon>
        <taxon>Haptophyta</taxon>
        <taxon>Prymnesiophyceae</taxon>
        <taxon>Isochrysidales</taxon>
        <taxon>Noelaerhabdaceae</taxon>
        <taxon>Emiliania</taxon>
    </lineage>
</organism>
<proteinExistence type="inferred from homology"/>
<dbReference type="AlphaFoldDB" id="A0A0D3HY81"/>
<dbReference type="PANTHER" id="PTHR23061">
    <property type="entry name" value="DNA POLYMERASE 2 ALPHA 70 KDA SUBUNIT"/>
    <property type="match status" value="1"/>
</dbReference>
<dbReference type="PANTHER" id="PTHR23061:SF12">
    <property type="entry name" value="DNA POLYMERASE ALPHA SUBUNIT B"/>
    <property type="match status" value="1"/>
</dbReference>
<dbReference type="HOGENOM" id="CLU_014923_0_0_1"/>
<evidence type="ECO:0000313" key="7">
    <source>
        <dbReference type="EnsemblProtists" id="EOD03966"/>
    </source>
</evidence>
<dbReference type="RefSeq" id="XP_005756395.1">
    <property type="nucleotide sequence ID" value="XM_005756338.1"/>
</dbReference>
<dbReference type="Gene3D" id="3.60.21.60">
    <property type="match status" value="2"/>
</dbReference>
<dbReference type="PaxDb" id="2903-EOD03966"/>
<dbReference type="GO" id="GO:0003677">
    <property type="term" value="F:DNA binding"/>
    <property type="evidence" value="ECO:0007669"/>
    <property type="project" value="InterPro"/>
</dbReference>
<feature type="domain" description="DNA polymerase alpha/delta/epsilon subunit B" evidence="6">
    <location>
        <begin position="62"/>
        <end position="279"/>
    </location>
</feature>
<reference evidence="8" key="1">
    <citation type="journal article" date="2013" name="Nature">
        <title>Pan genome of the phytoplankton Emiliania underpins its global distribution.</title>
        <authorList>
            <person name="Read B.A."/>
            <person name="Kegel J."/>
            <person name="Klute M.J."/>
            <person name="Kuo A."/>
            <person name="Lefebvre S.C."/>
            <person name="Maumus F."/>
            <person name="Mayer C."/>
            <person name="Miller J."/>
            <person name="Monier A."/>
            <person name="Salamov A."/>
            <person name="Young J."/>
            <person name="Aguilar M."/>
            <person name="Claverie J.M."/>
            <person name="Frickenhaus S."/>
            <person name="Gonzalez K."/>
            <person name="Herman E.K."/>
            <person name="Lin Y.C."/>
            <person name="Napier J."/>
            <person name="Ogata H."/>
            <person name="Sarno A.F."/>
            <person name="Shmutz J."/>
            <person name="Schroeder D."/>
            <person name="de Vargas C."/>
            <person name="Verret F."/>
            <person name="von Dassow P."/>
            <person name="Valentin K."/>
            <person name="Van de Peer Y."/>
            <person name="Wheeler G."/>
            <person name="Dacks J.B."/>
            <person name="Delwiche C.F."/>
            <person name="Dyhrman S.T."/>
            <person name="Glockner G."/>
            <person name="John U."/>
            <person name="Richards T."/>
            <person name="Worden A.Z."/>
            <person name="Zhang X."/>
            <person name="Grigoriev I.V."/>
            <person name="Allen A.E."/>
            <person name="Bidle K."/>
            <person name="Borodovsky M."/>
            <person name="Bowler C."/>
            <person name="Brownlee C."/>
            <person name="Cock J.M."/>
            <person name="Elias M."/>
            <person name="Gladyshev V.N."/>
            <person name="Groth M."/>
            <person name="Guda C."/>
            <person name="Hadaegh A."/>
            <person name="Iglesias-Rodriguez M.D."/>
            <person name="Jenkins J."/>
            <person name="Jones B.M."/>
            <person name="Lawson T."/>
            <person name="Leese F."/>
            <person name="Lindquist E."/>
            <person name="Lobanov A."/>
            <person name="Lomsadze A."/>
            <person name="Malik S.B."/>
            <person name="Marsh M.E."/>
            <person name="Mackinder L."/>
            <person name="Mock T."/>
            <person name="Mueller-Roeber B."/>
            <person name="Pagarete A."/>
            <person name="Parker M."/>
            <person name="Probert I."/>
            <person name="Quesneville H."/>
            <person name="Raines C."/>
            <person name="Rensing S.A."/>
            <person name="Riano-Pachon D.M."/>
            <person name="Richier S."/>
            <person name="Rokitta S."/>
            <person name="Shiraiwa Y."/>
            <person name="Soanes D.M."/>
            <person name="van der Giezen M."/>
            <person name="Wahlund T.M."/>
            <person name="Williams B."/>
            <person name="Wilson W."/>
            <person name="Wolfe G."/>
            <person name="Wurch L.L."/>
        </authorList>
    </citation>
    <scope>NUCLEOTIDE SEQUENCE</scope>
</reference>
<dbReference type="GeneID" id="17250054"/>